<dbReference type="Gene3D" id="3.40.50.1400">
    <property type="match status" value="2"/>
</dbReference>
<sequence length="265" mass="29759">MQAILYIAHGSRVKAGVEQAVSFLQRVQQEVDVAIQEICFLELAQPTIAQGIESCVQRGATAIAVVPILLLAAKHAKEDIPEEVEQAKALFPNIRFTYGEPLGVHELLIDTLQARIVETQVPNENARVLLIGRGSSDPAVKQDLATIAARLRDKYYYSEVDTCFLYGTGPTFEEWLQQGRHMQSRVFIVPYLLFTGLLRQGITKRLVGYEETNIFLCESLGYDDNVKRVLLERIHEVLADVTDFERSELCLHLHSSKSGRNYAEA</sequence>
<dbReference type="InterPro" id="IPR050963">
    <property type="entry name" value="Sirohydro_Cobaltochel/CbiX"/>
</dbReference>
<evidence type="ECO:0000256" key="2">
    <source>
        <dbReference type="ARBA" id="ARBA00023239"/>
    </source>
</evidence>
<dbReference type="CDD" id="cd03416">
    <property type="entry name" value="CbiX_SirB_N"/>
    <property type="match status" value="1"/>
</dbReference>
<organism evidence="3 4">
    <name type="scientific">Lysinibacillus contaminans</name>
    <dbReference type="NCBI Taxonomy" id="1293441"/>
    <lineage>
        <taxon>Bacteria</taxon>
        <taxon>Bacillati</taxon>
        <taxon>Bacillota</taxon>
        <taxon>Bacilli</taxon>
        <taxon>Bacillales</taxon>
        <taxon>Bacillaceae</taxon>
        <taxon>Lysinibacillus</taxon>
    </lineage>
</organism>
<dbReference type="Proteomes" id="UP000050668">
    <property type="component" value="Unassembled WGS sequence"/>
</dbReference>
<protein>
    <submittedName>
        <fullName evidence="3">Sirohydrochlorin ferrochelatase</fullName>
    </submittedName>
</protein>
<dbReference type="PANTHER" id="PTHR33542">
    <property type="entry name" value="SIROHYDROCHLORIN FERROCHELATASE, CHLOROPLASTIC"/>
    <property type="match status" value="1"/>
</dbReference>
<keyword evidence="4" id="KW-1185">Reference proteome</keyword>
<comment type="caution">
    <text evidence="3">The sequence shown here is derived from an EMBL/GenBank/DDBJ whole genome shotgun (WGS) entry which is preliminary data.</text>
</comment>
<evidence type="ECO:0000313" key="4">
    <source>
        <dbReference type="Proteomes" id="UP000050668"/>
    </source>
</evidence>
<proteinExistence type="predicted"/>
<keyword evidence="2" id="KW-0456">Lyase</keyword>
<reference evidence="4" key="1">
    <citation type="submission" date="2015-07" db="EMBL/GenBank/DDBJ databases">
        <title>Fjat-14205 dsm 2895.</title>
        <authorList>
            <person name="Liu B."/>
            <person name="Wang J."/>
            <person name="Zhu Y."/>
            <person name="Liu G."/>
            <person name="Chen Q."/>
            <person name="Chen Z."/>
            <person name="Lan J."/>
            <person name="Che J."/>
            <person name="Ge C."/>
            <person name="Shi H."/>
            <person name="Pan Z."/>
            <person name="Liu X."/>
        </authorList>
    </citation>
    <scope>NUCLEOTIDE SEQUENCE [LARGE SCALE GENOMIC DNA]</scope>
    <source>
        <strain evidence="4">DSM 25560</strain>
    </source>
</reference>
<dbReference type="CDD" id="cd03414">
    <property type="entry name" value="CbiX_SirB_C"/>
    <property type="match status" value="1"/>
</dbReference>
<evidence type="ECO:0000313" key="3">
    <source>
        <dbReference type="EMBL" id="KOS71770.1"/>
    </source>
</evidence>
<dbReference type="RefSeq" id="WP_082332532.1">
    <property type="nucleotide sequence ID" value="NZ_LGRV01000001.1"/>
</dbReference>
<dbReference type="Pfam" id="PF01903">
    <property type="entry name" value="CbiX"/>
    <property type="match status" value="2"/>
</dbReference>
<dbReference type="InterPro" id="IPR002762">
    <property type="entry name" value="CbiX-like"/>
</dbReference>
<dbReference type="PANTHER" id="PTHR33542:SF3">
    <property type="entry name" value="SIROHYDROCHLORIN FERROCHELATASE, CHLOROPLASTIC"/>
    <property type="match status" value="1"/>
</dbReference>
<dbReference type="EMBL" id="LGRV01000001">
    <property type="protein sequence ID" value="KOS71770.1"/>
    <property type="molecule type" value="Genomic_DNA"/>
</dbReference>
<gene>
    <name evidence="3" type="ORF">AEA09_01960</name>
</gene>
<accession>A0ABR5K634</accession>
<evidence type="ECO:0000256" key="1">
    <source>
        <dbReference type="ARBA" id="ARBA00022723"/>
    </source>
</evidence>
<keyword evidence="1" id="KW-0479">Metal-binding</keyword>
<dbReference type="SUPFAM" id="SSF53800">
    <property type="entry name" value="Chelatase"/>
    <property type="match status" value="1"/>
</dbReference>
<name>A0ABR5K634_9BACI</name>